<name>A0A9P8CA72_9HELO</name>
<comment type="caution">
    <text evidence="2">The sequence shown here is derived from an EMBL/GenBank/DDBJ whole genome shotgun (WGS) entry which is preliminary data.</text>
</comment>
<feature type="region of interest" description="Disordered" evidence="1">
    <location>
        <begin position="60"/>
        <end position="112"/>
    </location>
</feature>
<dbReference type="AlphaFoldDB" id="A0A9P8CA72"/>
<evidence type="ECO:0000256" key="1">
    <source>
        <dbReference type="SAM" id="MobiDB-lite"/>
    </source>
</evidence>
<organism evidence="2 3">
    <name type="scientific">Amylocarpus encephaloides</name>
    <dbReference type="NCBI Taxonomy" id="45428"/>
    <lineage>
        <taxon>Eukaryota</taxon>
        <taxon>Fungi</taxon>
        <taxon>Dikarya</taxon>
        <taxon>Ascomycota</taxon>
        <taxon>Pezizomycotina</taxon>
        <taxon>Leotiomycetes</taxon>
        <taxon>Helotiales</taxon>
        <taxon>Helotiales incertae sedis</taxon>
        <taxon>Amylocarpus</taxon>
    </lineage>
</organism>
<accession>A0A9P8CA72</accession>
<feature type="region of interest" description="Disordered" evidence="1">
    <location>
        <begin position="15"/>
        <end position="47"/>
    </location>
</feature>
<protein>
    <submittedName>
        <fullName evidence="2">Uncharacterized protein</fullName>
    </submittedName>
</protein>
<feature type="region of interest" description="Disordered" evidence="1">
    <location>
        <begin position="174"/>
        <end position="194"/>
    </location>
</feature>
<sequence>MHDSMMAQIAMDEHHASGGENHGPTDGWVDISHGYSSSQHQSPIYETGGYSFLQPAQQHHGMPIAPSFNDPQRMQRRQQQQQQQQQPQPQPQPLPSHPPPPHQQLLPLIMPSHPTWPSMLTNPAATYSPAPVPIPAVSAPVVKGNANAKPLGHGATTARKTLSDNDRRLMCQYSEEHPSAKQSEIGNLFGVERR</sequence>
<gene>
    <name evidence="2" type="ORF">BJ875DRAFT_220465</name>
</gene>
<evidence type="ECO:0000313" key="3">
    <source>
        <dbReference type="Proteomes" id="UP000824998"/>
    </source>
</evidence>
<keyword evidence="3" id="KW-1185">Reference proteome</keyword>
<reference evidence="2" key="1">
    <citation type="journal article" date="2021" name="IMA Fungus">
        <title>Genomic characterization of three marine fungi, including Emericellopsis atlantica sp. nov. with signatures of a generalist lifestyle and marine biomass degradation.</title>
        <authorList>
            <person name="Hagestad O.C."/>
            <person name="Hou L."/>
            <person name="Andersen J.H."/>
            <person name="Hansen E.H."/>
            <person name="Altermark B."/>
            <person name="Li C."/>
            <person name="Kuhnert E."/>
            <person name="Cox R.J."/>
            <person name="Crous P.W."/>
            <person name="Spatafora J.W."/>
            <person name="Lail K."/>
            <person name="Amirebrahimi M."/>
            <person name="Lipzen A."/>
            <person name="Pangilinan J."/>
            <person name="Andreopoulos W."/>
            <person name="Hayes R.D."/>
            <person name="Ng V."/>
            <person name="Grigoriev I.V."/>
            <person name="Jackson S.A."/>
            <person name="Sutton T.D.S."/>
            <person name="Dobson A.D.W."/>
            <person name="Rama T."/>
        </authorList>
    </citation>
    <scope>NUCLEOTIDE SEQUENCE</scope>
    <source>
        <strain evidence="2">TRa018bII</strain>
    </source>
</reference>
<evidence type="ECO:0000313" key="2">
    <source>
        <dbReference type="EMBL" id="KAG9239232.1"/>
    </source>
</evidence>
<proteinExistence type="predicted"/>
<dbReference type="Gene3D" id="1.10.10.60">
    <property type="entry name" value="Homeodomain-like"/>
    <property type="match status" value="1"/>
</dbReference>
<feature type="compositionally biased region" description="Polar residues" evidence="1">
    <location>
        <begin position="34"/>
        <end position="44"/>
    </location>
</feature>
<feature type="compositionally biased region" description="Low complexity" evidence="1">
    <location>
        <begin position="77"/>
        <end position="87"/>
    </location>
</feature>
<dbReference type="EMBL" id="MU251360">
    <property type="protein sequence ID" value="KAG9239232.1"/>
    <property type="molecule type" value="Genomic_DNA"/>
</dbReference>
<dbReference type="Proteomes" id="UP000824998">
    <property type="component" value="Unassembled WGS sequence"/>
</dbReference>
<dbReference type="OrthoDB" id="9909311at2759"/>
<feature type="compositionally biased region" description="Pro residues" evidence="1">
    <location>
        <begin position="88"/>
        <end position="102"/>
    </location>
</feature>